<dbReference type="AlphaFoldDB" id="A8E778"/>
<keyword evidence="1" id="KW-0472">Membrane</keyword>
<sequence length="76" mass="8939">MMLSFNYATAESKSLFVFREIFISMFCSMFCSKMSRNIFQFVLWLNKGESLSFTSSPPCNVVNIREWSEERSRQSV</sequence>
<keyword evidence="1" id="KW-1133">Transmembrane helix</keyword>
<evidence type="ECO:0000313" key="2">
    <source>
        <dbReference type="EMBL" id="ABV82402.1"/>
    </source>
</evidence>
<organism evidence="2">
    <name type="scientific">Drosophila melanogaster</name>
    <name type="common">Fruit fly</name>
    <dbReference type="NCBI Taxonomy" id="7227"/>
    <lineage>
        <taxon>Eukaryota</taxon>
        <taxon>Metazoa</taxon>
        <taxon>Ecdysozoa</taxon>
        <taxon>Arthropoda</taxon>
        <taxon>Hexapoda</taxon>
        <taxon>Insecta</taxon>
        <taxon>Pterygota</taxon>
        <taxon>Neoptera</taxon>
        <taxon>Endopterygota</taxon>
        <taxon>Diptera</taxon>
        <taxon>Brachycera</taxon>
        <taxon>Muscomorpha</taxon>
        <taxon>Ephydroidea</taxon>
        <taxon>Drosophilidae</taxon>
        <taxon>Drosophila</taxon>
        <taxon>Sophophora</taxon>
    </lineage>
</organism>
<dbReference type="EMBL" id="BT031020">
    <property type="protein sequence ID" value="ABV82402.1"/>
    <property type="molecule type" value="mRNA"/>
</dbReference>
<proteinExistence type="evidence at transcript level"/>
<keyword evidence="1" id="KW-0812">Transmembrane</keyword>
<evidence type="ECO:0000256" key="1">
    <source>
        <dbReference type="SAM" id="Phobius"/>
    </source>
</evidence>
<feature type="transmembrane region" description="Helical" evidence="1">
    <location>
        <begin position="12"/>
        <end position="31"/>
    </location>
</feature>
<accession>A8E778</accession>
<protein>
    <submittedName>
        <fullName evidence="2">RH22643p</fullName>
    </submittedName>
</protein>
<reference evidence="2" key="1">
    <citation type="submission" date="2007-10" db="EMBL/GenBank/DDBJ databases">
        <authorList>
            <person name="Stapleton M."/>
            <person name="Carlson J."/>
            <person name="Frise E."/>
            <person name="Kapadia B."/>
            <person name="Park S."/>
            <person name="Wan K."/>
            <person name="Yu C."/>
            <person name="Celniker S."/>
        </authorList>
    </citation>
    <scope>NUCLEOTIDE SEQUENCE</scope>
    <source>
        <strain evidence="2">Berkeley</strain>
    </source>
</reference>
<name>A8E778_DROME</name>